<dbReference type="Proteomes" id="UP000314986">
    <property type="component" value="Unassembled WGS sequence"/>
</dbReference>
<dbReference type="InterPro" id="IPR018244">
    <property type="entry name" value="Allrgn_V5/Tpx1_CS"/>
</dbReference>
<reference evidence="4" key="2">
    <citation type="journal article" date="2007" name="PLoS Biol.">
        <title>Survey sequencing and comparative analysis of the elephant shark (Callorhinchus milii) genome.</title>
        <authorList>
            <person name="Venkatesh B."/>
            <person name="Kirkness E.F."/>
            <person name="Loh Y.H."/>
            <person name="Halpern A.L."/>
            <person name="Lee A.P."/>
            <person name="Johnson J."/>
            <person name="Dandona N."/>
            <person name="Viswanathan L.D."/>
            <person name="Tay A."/>
            <person name="Venter J.C."/>
            <person name="Strausberg R.L."/>
            <person name="Brenner S."/>
        </authorList>
    </citation>
    <scope>NUCLEOTIDE SEQUENCE [LARGE SCALE GENOMIC DNA]</scope>
</reference>
<reference evidence="4" key="1">
    <citation type="journal article" date="2006" name="Science">
        <title>Ancient noncoding elements conserved in the human genome.</title>
        <authorList>
            <person name="Venkatesh B."/>
            <person name="Kirkness E.F."/>
            <person name="Loh Y.H."/>
            <person name="Halpern A.L."/>
            <person name="Lee A.P."/>
            <person name="Johnson J."/>
            <person name="Dandona N."/>
            <person name="Viswanathan L.D."/>
            <person name="Tay A."/>
            <person name="Venter J.C."/>
            <person name="Strausberg R.L."/>
            <person name="Brenner S."/>
        </authorList>
    </citation>
    <scope>NUCLEOTIDE SEQUENCE [LARGE SCALE GENOMIC DNA]</scope>
</reference>
<dbReference type="PROSITE" id="PS01009">
    <property type="entry name" value="CRISP_1"/>
    <property type="match status" value="1"/>
</dbReference>
<reference evidence="3" key="5">
    <citation type="submission" date="2025-09" db="UniProtKB">
        <authorList>
            <consortium name="Ensembl"/>
        </authorList>
    </citation>
    <scope>IDENTIFICATION</scope>
</reference>
<dbReference type="Gene3D" id="3.40.33.10">
    <property type="entry name" value="CAP"/>
    <property type="match status" value="1"/>
</dbReference>
<dbReference type="InterPro" id="IPR035940">
    <property type="entry name" value="CAP_sf"/>
</dbReference>
<dbReference type="Ensembl" id="ENSCMIT00000002620.1">
    <property type="protein sequence ID" value="ENSCMIP00000002531.1"/>
    <property type="gene ID" value="ENSCMIG00000001506.1"/>
</dbReference>
<dbReference type="GeneTree" id="ENSGT00940000163908"/>
<evidence type="ECO:0000259" key="2">
    <source>
        <dbReference type="SMART" id="SM00198"/>
    </source>
</evidence>
<dbReference type="PRINTS" id="PR00837">
    <property type="entry name" value="V5TPXLIKE"/>
</dbReference>
<dbReference type="PROSITE" id="PS01010">
    <property type="entry name" value="CRISP_2"/>
    <property type="match status" value="1"/>
</dbReference>
<reference evidence="3" key="4">
    <citation type="submission" date="2025-08" db="UniProtKB">
        <authorList>
            <consortium name="Ensembl"/>
        </authorList>
    </citation>
    <scope>IDENTIFICATION</scope>
</reference>
<dbReference type="AlphaFoldDB" id="A0A4W3GGJ6"/>
<name>A0A4W3GGJ6_CALMI</name>
<dbReference type="PANTHER" id="PTHR10334">
    <property type="entry name" value="CYSTEINE-RICH SECRETORY PROTEIN-RELATED"/>
    <property type="match status" value="1"/>
</dbReference>
<proteinExistence type="inferred from homology"/>
<feature type="domain" description="SCP" evidence="2">
    <location>
        <begin position="2"/>
        <end position="124"/>
    </location>
</feature>
<reference evidence="4" key="3">
    <citation type="journal article" date="2014" name="Nature">
        <title>Elephant shark genome provides unique insights into gnathostome evolution.</title>
        <authorList>
            <consortium name="International Elephant Shark Genome Sequencing Consortium"/>
            <person name="Venkatesh B."/>
            <person name="Lee A.P."/>
            <person name="Ravi V."/>
            <person name="Maurya A.K."/>
            <person name="Lian M.M."/>
            <person name="Swann J.B."/>
            <person name="Ohta Y."/>
            <person name="Flajnik M.F."/>
            <person name="Sutoh Y."/>
            <person name="Kasahara M."/>
            <person name="Hoon S."/>
            <person name="Gangu V."/>
            <person name="Roy S.W."/>
            <person name="Irimia M."/>
            <person name="Korzh V."/>
            <person name="Kondrychyn I."/>
            <person name="Lim Z.W."/>
            <person name="Tay B.H."/>
            <person name="Tohari S."/>
            <person name="Kong K.W."/>
            <person name="Ho S."/>
            <person name="Lorente-Galdos B."/>
            <person name="Quilez J."/>
            <person name="Marques-Bonet T."/>
            <person name="Raney B.J."/>
            <person name="Ingham P.W."/>
            <person name="Tay A."/>
            <person name="Hillier L.W."/>
            <person name="Minx P."/>
            <person name="Boehm T."/>
            <person name="Wilson R.K."/>
            <person name="Brenner S."/>
            <person name="Warren W.C."/>
        </authorList>
    </citation>
    <scope>NUCLEOTIDE SEQUENCE [LARGE SCALE GENOMIC DNA]</scope>
</reference>
<comment type="similarity">
    <text evidence="1">Belongs to the CRISP family.</text>
</comment>
<dbReference type="SUPFAM" id="SSF55797">
    <property type="entry name" value="PR-1-like"/>
    <property type="match status" value="1"/>
</dbReference>
<dbReference type="InterPro" id="IPR014044">
    <property type="entry name" value="CAP_dom"/>
</dbReference>
<dbReference type="InterPro" id="IPR001283">
    <property type="entry name" value="CRISP-related"/>
</dbReference>
<evidence type="ECO:0000313" key="4">
    <source>
        <dbReference type="Proteomes" id="UP000314986"/>
    </source>
</evidence>
<dbReference type="PRINTS" id="PR00838">
    <property type="entry name" value="V5ALLERGEN"/>
</dbReference>
<dbReference type="InterPro" id="IPR002413">
    <property type="entry name" value="V5_allergen-like"/>
</dbReference>
<evidence type="ECO:0000256" key="1">
    <source>
        <dbReference type="ARBA" id="ARBA00009923"/>
    </source>
</evidence>
<evidence type="ECO:0000313" key="3">
    <source>
        <dbReference type="Ensembl" id="ENSCMIP00000002531.1"/>
    </source>
</evidence>
<keyword evidence="4" id="KW-1185">Reference proteome</keyword>
<dbReference type="GO" id="GO:0005576">
    <property type="term" value="C:extracellular region"/>
    <property type="evidence" value="ECO:0007669"/>
    <property type="project" value="InterPro"/>
</dbReference>
<dbReference type="Pfam" id="PF00188">
    <property type="entry name" value="CAP"/>
    <property type="match status" value="1"/>
</dbReference>
<sequence>GNDASGQGEKWDYKLERVSKGYAARCIWDHNPKRGKSGENLFVSTGTIHAETAVIFWYNEISDYTFDTNSCVPGKMCGHYTQMVWANTTKVGCGNHFCPQLKNIKMKQANFIVCNYSPVGNLKGSGPYKQGPSCSECPSGYTCENKLCKNWHAFPIKKIIRL</sequence>
<dbReference type="SMART" id="SM00198">
    <property type="entry name" value="SCP"/>
    <property type="match status" value="1"/>
</dbReference>
<accession>A0A4W3GGJ6</accession>
<protein>
    <recommendedName>
        <fullName evidence="2">SCP domain-containing protein</fullName>
    </recommendedName>
</protein>
<dbReference type="OMA" id="MAFTLAY"/>
<organism evidence="3 4">
    <name type="scientific">Callorhinchus milii</name>
    <name type="common">Ghost shark</name>
    <dbReference type="NCBI Taxonomy" id="7868"/>
    <lineage>
        <taxon>Eukaryota</taxon>
        <taxon>Metazoa</taxon>
        <taxon>Chordata</taxon>
        <taxon>Craniata</taxon>
        <taxon>Vertebrata</taxon>
        <taxon>Chondrichthyes</taxon>
        <taxon>Holocephali</taxon>
        <taxon>Chimaeriformes</taxon>
        <taxon>Callorhinchidae</taxon>
        <taxon>Callorhinchus</taxon>
    </lineage>
</organism>